<dbReference type="AlphaFoldDB" id="A0A820EJP7"/>
<evidence type="ECO:0000313" key="1">
    <source>
        <dbReference type="EMBL" id="CAF4249865.1"/>
    </source>
</evidence>
<protein>
    <submittedName>
        <fullName evidence="1">Uncharacterized protein</fullName>
    </submittedName>
</protein>
<name>A0A820EJP7_9BILA</name>
<reference evidence="1" key="1">
    <citation type="submission" date="2021-02" db="EMBL/GenBank/DDBJ databases">
        <authorList>
            <person name="Nowell W R."/>
        </authorList>
    </citation>
    <scope>NUCLEOTIDE SEQUENCE</scope>
</reference>
<organism evidence="1 2">
    <name type="scientific">Rotaria sordida</name>
    <dbReference type="NCBI Taxonomy" id="392033"/>
    <lineage>
        <taxon>Eukaryota</taxon>
        <taxon>Metazoa</taxon>
        <taxon>Spiralia</taxon>
        <taxon>Gnathifera</taxon>
        <taxon>Rotifera</taxon>
        <taxon>Eurotatoria</taxon>
        <taxon>Bdelloidea</taxon>
        <taxon>Philodinida</taxon>
        <taxon>Philodinidae</taxon>
        <taxon>Rotaria</taxon>
    </lineage>
</organism>
<gene>
    <name evidence="1" type="ORF">JBS370_LOCUS38671</name>
</gene>
<proteinExistence type="predicted"/>
<comment type="caution">
    <text evidence="1">The sequence shown here is derived from an EMBL/GenBank/DDBJ whole genome shotgun (WGS) entry which is preliminary data.</text>
</comment>
<sequence>MATMIAAWPKAVDDNIPIVPCLSTAGHLLVLSASASRVR</sequence>
<dbReference type="EMBL" id="CAJOBD010022165">
    <property type="protein sequence ID" value="CAF4249865.1"/>
    <property type="molecule type" value="Genomic_DNA"/>
</dbReference>
<feature type="non-terminal residue" evidence="1">
    <location>
        <position position="39"/>
    </location>
</feature>
<accession>A0A820EJP7</accession>
<evidence type="ECO:0000313" key="2">
    <source>
        <dbReference type="Proteomes" id="UP000663836"/>
    </source>
</evidence>
<dbReference type="Proteomes" id="UP000663836">
    <property type="component" value="Unassembled WGS sequence"/>
</dbReference>